<evidence type="ECO:0000313" key="4">
    <source>
        <dbReference type="Proteomes" id="UP001604002"/>
    </source>
</evidence>
<dbReference type="InterPro" id="IPR051803">
    <property type="entry name" value="TA_system_RelE-like_toxin"/>
</dbReference>
<dbReference type="Proteomes" id="UP001604002">
    <property type="component" value="Unassembled WGS sequence"/>
</dbReference>
<dbReference type="Gene3D" id="3.30.2310.20">
    <property type="entry name" value="RelE-like"/>
    <property type="match status" value="1"/>
</dbReference>
<gene>
    <name evidence="3" type="ORF">V5F32_21705</name>
</gene>
<dbReference type="Pfam" id="PF05016">
    <property type="entry name" value="ParE_toxin"/>
    <property type="match status" value="1"/>
</dbReference>
<sequence length="92" mass="10255">MRIVFRARALRHLREIEHHIGQDNPKAAARVIVRLETAINTLADHPFSAPAGMVPGTRQLTLPGSPYLVVYRVGDDEITILAVLHAARRIRS</sequence>
<keyword evidence="4" id="KW-1185">Reference proteome</keyword>
<organism evidence="3 4">
    <name type="scientific">Xanthobacter oligotrophicus</name>
    <dbReference type="NCBI Taxonomy" id="2607286"/>
    <lineage>
        <taxon>Bacteria</taxon>
        <taxon>Pseudomonadati</taxon>
        <taxon>Pseudomonadota</taxon>
        <taxon>Alphaproteobacteria</taxon>
        <taxon>Hyphomicrobiales</taxon>
        <taxon>Xanthobacteraceae</taxon>
        <taxon>Xanthobacter</taxon>
    </lineage>
</organism>
<protein>
    <submittedName>
        <fullName evidence="3">Type II toxin-antitoxin system RelE/ParE family toxin</fullName>
    </submittedName>
</protein>
<keyword evidence="2" id="KW-1277">Toxin-antitoxin system</keyword>
<evidence type="ECO:0000256" key="1">
    <source>
        <dbReference type="ARBA" id="ARBA00006226"/>
    </source>
</evidence>
<dbReference type="InterPro" id="IPR035093">
    <property type="entry name" value="RelE/ParE_toxin_dom_sf"/>
</dbReference>
<evidence type="ECO:0000313" key="3">
    <source>
        <dbReference type="EMBL" id="MFG1374803.1"/>
    </source>
</evidence>
<evidence type="ECO:0000256" key="2">
    <source>
        <dbReference type="ARBA" id="ARBA00022649"/>
    </source>
</evidence>
<reference evidence="3 4" key="1">
    <citation type="submission" date="2024-02" db="EMBL/GenBank/DDBJ databases">
        <title>Expansion and revision of Xanthobacter and proposal of Roseixanthobacter gen. nov.</title>
        <authorList>
            <person name="Soltysiak M.P.M."/>
            <person name="Jalihal A."/>
            <person name="Ory A."/>
            <person name="Chrisophersen C."/>
            <person name="Lee A.D."/>
            <person name="Boulton J."/>
            <person name="Springer M."/>
        </authorList>
    </citation>
    <scope>NUCLEOTIDE SEQUENCE [LARGE SCALE GENOMIC DNA]</scope>
    <source>
        <strain evidence="3 4">23A</strain>
    </source>
</reference>
<dbReference type="NCBIfam" id="TIGR02385">
    <property type="entry name" value="RelE_StbE"/>
    <property type="match status" value="1"/>
</dbReference>
<dbReference type="InterPro" id="IPR007712">
    <property type="entry name" value="RelE/ParE_toxin"/>
</dbReference>
<comment type="similarity">
    <text evidence="1">Belongs to the RelE toxin family.</text>
</comment>
<name>A0ABW7A1D3_9HYPH</name>
<dbReference type="RefSeq" id="WP_393994380.1">
    <property type="nucleotide sequence ID" value="NZ_JBAFVH010000016.1"/>
</dbReference>
<proteinExistence type="inferred from homology"/>
<accession>A0ABW7A1D3</accession>
<comment type="caution">
    <text evidence="3">The sequence shown here is derived from an EMBL/GenBank/DDBJ whole genome shotgun (WGS) entry which is preliminary data.</text>
</comment>
<dbReference type="EMBL" id="JBAFVH010000016">
    <property type="protein sequence ID" value="MFG1374803.1"/>
    <property type="molecule type" value="Genomic_DNA"/>
</dbReference>
<dbReference type="PANTHER" id="PTHR33755">
    <property type="entry name" value="TOXIN PARE1-RELATED"/>
    <property type="match status" value="1"/>
</dbReference>